<feature type="domain" description="C2H2-type" evidence="9">
    <location>
        <begin position="416"/>
        <end position="443"/>
    </location>
</feature>
<feature type="region of interest" description="Disordered" evidence="8">
    <location>
        <begin position="203"/>
        <end position="225"/>
    </location>
</feature>
<dbReference type="InterPro" id="IPR036236">
    <property type="entry name" value="Znf_C2H2_sf"/>
</dbReference>
<reference evidence="10 11" key="1">
    <citation type="journal article" date="2015" name="Proc. Natl. Acad. Sci. U.S.A.">
        <title>The resurrection genome of Boea hygrometrica: A blueprint for survival of dehydration.</title>
        <authorList>
            <person name="Xiao L."/>
            <person name="Yang G."/>
            <person name="Zhang L."/>
            <person name="Yang X."/>
            <person name="Zhao S."/>
            <person name="Ji Z."/>
            <person name="Zhou Q."/>
            <person name="Hu M."/>
            <person name="Wang Y."/>
            <person name="Chen M."/>
            <person name="Xu Y."/>
            <person name="Jin H."/>
            <person name="Xiao X."/>
            <person name="Hu G."/>
            <person name="Bao F."/>
            <person name="Hu Y."/>
            <person name="Wan P."/>
            <person name="Li L."/>
            <person name="Deng X."/>
            <person name="Kuang T."/>
            <person name="Xiang C."/>
            <person name="Zhu J.K."/>
            <person name="Oliver M.J."/>
            <person name="He Y."/>
        </authorList>
    </citation>
    <scope>NUCLEOTIDE SEQUENCE [LARGE SCALE GENOMIC DNA]</scope>
    <source>
        <strain evidence="11">cv. XS01</strain>
    </source>
</reference>
<keyword evidence="3 7" id="KW-0863">Zinc-finger</keyword>
<dbReference type="EMBL" id="KV021472">
    <property type="protein sequence ID" value="KZV14184.1"/>
    <property type="molecule type" value="Genomic_DNA"/>
</dbReference>
<feature type="compositionally biased region" description="Polar residues" evidence="8">
    <location>
        <begin position="376"/>
        <end position="397"/>
    </location>
</feature>
<feature type="region of interest" description="Disordered" evidence="8">
    <location>
        <begin position="80"/>
        <end position="116"/>
    </location>
</feature>
<sequence length="549" mass="61526">MNIEAGRTGLKLRFKLPRKTMAGENLDSTADLSRSLIPWQGKARRTMRREVSPPPRVPSSEHQNRSPQAVIISGKCKLEETDQNGSVEKSQKTDSASMDYPIISSGANHDGESGVSEIQSNSFDEISLSTKSNSFNKRCTDESEDKVTSVVLPKIYACSFCSKTFSSHLALGGHKSSHNKFQMIIYNAIDLRRRKRPSMITNACHQQPREDRHNASNPESVGDDDRTHTCKICFKKFSSGQALGGHQRRHWTENSDNIYRMNIEAGRTGLKLRFKLPRKTMAGENLDSTADLIRALKPWQGKARRTMRREVSLPPRVPSSEHQNRSPQAVVISGKRKLEETDRNGSVEKSKKTDSASVDYPIISSGANHDGESGVSEIQSNSIDEISLGTKSNSSNKRCTDESEDQVTSVVLPKIYACSFCSKTFSSHLALGGHKSSHNKFQMIIYNAIDLRRRKRPSMITNACHQQPREDRHIASNPESVGNDRTHTCKICFKKFSSGQALGGHQRRHWTGNMPDQKKTISAPKILDFDLNELPDEQDEDPSSYFLFF</sequence>
<organism evidence="10 11">
    <name type="scientific">Dorcoceras hygrometricum</name>
    <dbReference type="NCBI Taxonomy" id="472368"/>
    <lineage>
        <taxon>Eukaryota</taxon>
        <taxon>Viridiplantae</taxon>
        <taxon>Streptophyta</taxon>
        <taxon>Embryophyta</taxon>
        <taxon>Tracheophyta</taxon>
        <taxon>Spermatophyta</taxon>
        <taxon>Magnoliopsida</taxon>
        <taxon>eudicotyledons</taxon>
        <taxon>Gunneridae</taxon>
        <taxon>Pentapetalae</taxon>
        <taxon>asterids</taxon>
        <taxon>lamiids</taxon>
        <taxon>Lamiales</taxon>
        <taxon>Gesneriaceae</taxon>
        <taxon>Didymocarpoideae</taxon>
        <taxon>Trichosporeae</taxon>
        <taxon>Loxocarpinae</taxon>
        <taxon>Dorcoceras</taxon>
    </lineage>
</organism>
<gene>
    <name evidence="10" type="ORF">F511_44270</name>
</gene>
<name>A0A2Z6ZY53_9LAMI</name>
<feature type="domain" description="C2H2-type" evidence="9">
    <location>
        <begin position="228"/>
        <end position="255"/>
    </location>
</feature>
<dbReference type="PROSITE" id="PS00028">
    <property type="entry name" value="ZINC_FINGER_C2H2_1"/>
    <property type="match status" value="4"/>
</dbReference>
<feature type="compositionally biased region" description="Polar residues" evidence="8">
    <location>
        <begin position="83"/>
        <end position="96"/>
    </location>
</feature>
<keyword evidence="11" id="KW-1185">Reference proteome</keyword>
<evidence type="ECO:0000256" key="8">
    <source>
        <dbReference type="SAM" id="MobiDB-lite"/>
    </source>
</evidence>
<dbReference type="SMART" id="SM00355">
    <property type="entry name" value="ZnF_C2H2"/>
    <property type="match status" value="4"/>
</dbReference>
<dbReference type="OrthoDB" id="6077919at2759"/>
<dbReference type="GO" id="GO:0008270">
    <property type="term" value="F:zinc ion binding"/>
    <property type="evidence" value="ECO:0007669"/>
    <property type="project" value="UniProtKB-KW"/>
</dbReference>
<feature type="domain" description="C2H2-type" evidence="9">
    <location>
        <begin position="487"/>
        <end position="515"/>
    </location>
</feature>
<dbReference type="InterPro" id="IPR013087">
    <property type="entry name" value="Znf_C2H2_type"/>
</dbReference>
<dbReference type="PANTHER" id="PTHR45988">
    <property type="entry name" value="C2H2 TYPE ZINC FINGER TRANSCRIPTION FACTOR FAMILY-RELATED"/>
    <property type="match status" value="1"/>
</dbReference>
<dbReference type="SUPFAM" id="SSF57667">
    <property type="entry name" value="beta-beta-alpha zinc fingers"/>
    <property type="match status" value="2"/>
</dbReference>
<evidence type="ECO:0000256" key="2">
    <source>
        <dbReference type="ARBA" id="ARBA00022737"/>
    </source>
</evidence>
<evidence type="ECO:0000256" key="1">
    <source>
        <dbReference type="ARBA" id="ARBA00022723"/>
    </source>
</evidence>
<dbReference type="GO" id="GO:0005634">
    <property type="term" value="C:nucleus"/>
    <property type="evidence" value="ECO:0007669"/>
    <property type="project" value="TreeGrafter"/>
</dbReference>
<feature type="region of interest" description="Disordered" evidence="8">
    <location>
        <begin position="40"/>
        <end position="68"/>
    </location>
</feature>
<dbReference type="GO" id="GO:0000976">
    <property type="term" value="F:transcription cis-regulatory region binding"/>
    <property type="evidence" value="ECO:0007669"/>
    <property type="project" value="TreeGrafter"/>
</dbReference>
<dbReference type="InterPro" id="IPR044653">
    <property type="entry name" value="AZF1/2/3-like"/>
</dbReference>
<dbReference type="Pfam" id="PF13912">
    <property type="entry name" value="zf-C2H2_6"/>
    <property type="match status" value="4"/>
</dbReference>
<feature type="compositionally biased region" description="Basic and acidic residues" evidence="8">
    <location>
        <begin position="336"/>
        <end position="354"/>
    </location>
</feature>
<dbReference type="Proteomes" id="UP000250235">
    <property type="component" value="Unassembled WGS sequence"/>
</dbReference>
<dbReference type="Gene3D" id="3.30.160.60">
    <property type="entry name" value="Classic Zinc Finger"/>
    <property type="match status" value="2"/>
</dbReference>
<keyword evidence="1" id="KW-0479">Metal-binding</keyword>
<evidence type="ECO:0000313" key="11">
    <source>
        <dbReference type="Proteomes" id="UP000250235"/>
    </source>
</evidence>
<evidence type="ECO:0000256" key="4">
    <source>
        <dbReference type="ARBA" id="ARBA00022833"/>
    </source>
</evidence>
<dbReference type="PANTHER" id="PTHR45988:SF18">
    <property type="entry name" value="C2H2-TYPE ZINC FINGER FAMILY PROTEIN"/>
    <property type="match status" value="1"/>
</dbReference>
<accession>A0A2Z6ZY53</accession>
<keyword evidence="5" id="KW-0805">Transcription regulation</keyword>
<proteinExistence type="predicted"/>
<feature type="domain" description="C2H2-type" evidence="9">
    <location>
        <begin position="156"/>
        <end position="183"/>
    </location>
</feature>
<evidence type="ECO:0000256" key="7">
    <source>
        <dbReference type="PROSITE-ProRule" id="PRU00042"/>
    </source>
</evidence>
<evidence type="ECO:0000259" key="9">
    <source>
        <dbReference type="PROSITE" id="PS50157"/>
    </source>
</evidence>
<feature type="region of interest" description="Disordered" evidence="8">
    <location>
        <begin position="300"/>
        <end position="404"/>
    </location>
</feature>
<evidence type="ECO:0000256" key="5">
    <source>
        <dbReference type="ARBA" id="ARBA00023015"/>
    </source>
</evidence>
<evidence type="ECO:0000256" key="3">
    <source>
        <dbReference type="ARBA" id="ARBA00022771"/>
    </source>
</evidence>
<dbReference type="PROSITE" id="PS50157">
    <property type="entry name" value="ZINC_FINGER_C2H2_2"/>
    <property type="match status" value="4"/>
</dbReference>
<protein>
    <recommendedName>
        <fullName evidence="9">C2H2-type domain-containing protein</fullName>
    </recommendedName>
</protein>
<evidence type="ECO:0000313" key="10">
    <source>
        <dbReference type="EMBL" id="KZV14184.1"/>
    </source>
</evidence>
<dbReference type="AlphaFoldDB" id="A0A2Z6ZY53"/>
<evidence type="ECO:0000256" key="6">
    <source>
        <dbReference type="ARBA" id="ARBA00023163"/>
    </source>
</evidence>
<dbReference type="GO" id="GO:0003700">
    <property type="term" value="F:DNA-binding transcription factor activity"/>
    <property type="evidence" value="ECO:0007669"/>
    <property type="project" value="InterPro"/>
</dbReference>
<keyword evidence="2" id="KW-0677">Repeat</keyword>
<keyword evidence="6" id="KW-0804">Transcription</keyword>
<keyword evidence="4" id="KW-0862">Zinc</keyword>